<comment type="caution">
    <text evidence="2">The sequence shown here is derived from an EMBL/GenBank/DDBJ whole genome shotgun (WGS) entry which is preliminary data.</text>
</comment>
<dbReference type="AlphaFoldDB" id="A0A1G2F2U4"/>
<feature type="transmembrane region" description="Helical" evidence="1">
    <location>
        <begin position="6"/>
        <end position="26"/>
    </location>
</feature>
<name>A0A1G2F2U4_9BACT</name>
<accession>A0A1G2F2U4</accession>
<dbReference type="Proteomes" id="UP000176787">
    <property type="component" value="Unassembled WGS sequence"/>
</dbReference>
<keyword evidence="1" id="KW-1133">Transmembrane helix</keyword>
<protein>
    <submittedName>
        <fullName evidence="2">Uncharacterized protein</fullName>
    </submittedName>
</protein>
<keyword evidence="1" id="KW-0812">Transmembrane</keyword>
<proteinExistence type="predicted"/>
<dbReference type="EMBL" id="MHMS01000008">
    <property type="protein sequence ID" value="OGZ32406.1"/>
    <property type="molecule type" value="Genomic_DNA"/>
</dbReference>
<evidence type="ECO:0000256" key="1">
    <source>
        <dbReference type="SAM" id="Phobius"/>
    </source>
</evidence>
<organism evidence="2 3">
    <name type="scientific">Candidatus Niyogibacteria bacterium RIFCSPLOWO2_12_FULL_41_13</name>
    <dbReference type="NCBI Taxonomy" id="1801726"/>
    <lineage>
        <taxon>Bacteria</taxon>
        <taxon>Candidatus Niyogiibacteriota</taxon>
    </lineage>
</organism>
<reference evidence="2 3" key="1">
    <citation type="journal article" date="2016" name="Nat. Commun.">
        <title>Thousands of microbial genomes shed light on interconnected biogeochemical processes in an aquifer system.</title>
        <authorList>
            <person name="Anantharaman K."/>
            <person name="Brown C.T."/>
            <person name="Hug L.A."/>
            <person name="Sharon I."/>
            <person name="Castelle C.J."/>
            <person name="Probst A.J."/>
            <person name="Thomas B.C."/>
            <person name="Singh A."/>
            <person name="Wilkins M.J."/>
            <person name="Karaoz U."/>
            <person name="Brodie E.L."/>
            <person name="Williams K.H."/>
            <person name="Hubbard S.S."/>
            <person name="Banfield J.F."/>
        </authorList>
    </citation>
    <scope>NUCLEOTIDE SEQUENCE [LARGE SCALE GENOMIC DNA]</scope>
</reference>
<evidence type="ECO:0000313" key="3">
    <source>
        <dbReference type="Proteomes" id="UP000176787"/>
    </source>
</evidence>
<dbReference type="STRING" id="1801726.A3H02_00635"/>
<gene>
    <name evidence="2" type="ORF">A3H02_00635</name>
</gene>
<keyword evidence="1" id="KW-0472">Membrane</keyword>
<evidence type="ECO:0000313" key="2">
    <source>
        <dbReference type="EMBL" id="OGZ32406.1"/>
    </source>
</evidence>
<sequence>MNKTILISIIVVIAIVAVVLIAKPFGRKETVEQPPKAQITPPSAAKEDSTAAINQLIEETETIDLDKEFQAIDADLQSL</sequence>